<dbReference type="Proteomes" id="UP000441358">
    <property type="component" value="Unassembled WGS sequence"/>
</dbReference>
<sequence length="102" mass="11364">FTVVQQMPEFPGGQASLLKYLATRIKYPAIAQENGIQGRVSCSFVVDTDGSLKNIEVIRGIDPSLDREAVRVIREMPKWNPGVQNNMAVAVKYTVPVTFRLQ</sequence>
<dbReference type="InterPro" id="IPR051045">
    <property type="entry name" value="TonB-dependent_transducer"/>
</dbReference>
<dbReference type="PROSITE" id="PS52015">
    <property type="entry name" value="TONB_CTD"/>
    <property type="match status" value="1"/>
</dbReference>
<gene>
    <name evidence="11" type="ORF">GKD66_23295</name>
</gene>
<proteinExistence type="inferred from homology"/>
<dbReference type="SUPFAM" id="SSF74653">
    <property type="entry name" value="TolA/TonB C-terminal domain"/>
    <property type="match status" value="1"/>
</dbReference>
<evidence type="ECO:0000256" key="8">
    <source>
        <dbReference type="ARBA" id="ARBA00022989"/>
    </source>
</evidence>
<dbReference type="InterPro" id="IPR003538">
    <property type="entry name" value="TonB"/>
</dbReference>
<organism evidence="11 12">
    <name type="scientific">Parabacteroides distasonis</name>
    <dbReference type="NCBI Taxonomy" id="823"/>
    <lineage>
        <taxon>Bacteria</taxon>
        <taxon>Pseudomonadati</taxon>
        <taxon>Bacteroidota</taxon>
        <taxon>Bacteroidia</taxon>
        <taxon>Bacteroidales</taxon>
        <taxon>Tannerellaceae</taxon>
        <taxon>Parabacteroides</taxon>
    </lineage>
</organism>
<dbReference type="InterPro" id="IPR006260">
    <property type="entry name" value="TonB/TolA_C"/>
</dbReference>
<dbReference type="PANTHER" id="PTHR33446">
    <property type="entry name" value="PROTEIN TONB-RELATED"/>
    <property type="match status" value="1"/>
</dbReference>
<evidence type="ECO:0000256" key="6">
    <source>
        <dbReference type="ARBA" id="ARBA00022692"/>
    </source>
</evidence>
<dbReference type="NCBIfam" id="TIGR01352">
    <property type="entry name" value="tonB_Cterm"/>
    <property type="match status" value="1"/>
</dbReference>
<evidence type="ECO:0000256" key="2">
    <source>
        <dbReference type="ARBA" id="ARBA00006555"/>
    </source>
</evidence>
<dbReference type="InterPro" id="IPR037682">
    <property type="entry name" value="TonB_C"/>
</dbReference>
<dbReference type="PRINTS" id="PR01374">
    <property type="entry name" value="TONBPROTEIN"/>
</dbReference>
<dbReference type="Gene3D" id="3.30.1150.10">
    <property type="match status" value="1"/>
</dbReference>
<keyword evidence="4" id="KW-1003">Cell membrane</keyword>
<feature type="non-terminal residue" evidence="11">
    <location>
        <position position="1"/>
    </location>
</feature>
<keyword evidence="7" id="KW-0653">Protein transport</keyword>
<dbReference type="RefSeq" id="WP_154399274.1">
    <property type="nucleotide sequence ID" value="NZ_WKMC01000175.1"/>
</dbReference>
<evidence type="ECO:0000256" key="4">
    <source>
        <dbReference type="ARBA" id="ARBA00022475"/>
    </source>
</evidence>
<dbReference type="AlphaFoldDB" id="A0A7K0HSG8"/>
<accession>A0A7K0HSG8</accession>
<keyword evidence="8" id="KW-1133">Transmembrane helix</keyword>
<dbReference type="GO" id="GO:0030288">
    <property type="term" value="C:outer membrane-bounded periplasmic space"/>
    <property type="evidence" value="ECO:0007669"/>
    <property type="project" value="InterPro"/>
</dbReference>
<dbReference type="PANTHER" id="PTHR33446:SF2">
    <property type="entry name" value="PROTEIN TONB"/>
    <property type="match status" value="1"/>
</dbReference>
<keyword evidence="3" id="KW-0813">Transport</keyword>
<keyword evidence="6" id="KW-0812">Transmembrane</keyword>
<feature type="domain" description="TonB C-terminal" evidence="10">
    <location>
        <begin position="12"/>
        <end position="102"/>
    </location>
</feature>
<evidence type="ECO:0000313" key="12">
    <source>
        <dbReference type="Proteomes" id="UP000441358"/>
    </source>
</evidence>
<evidence type="ECO:0000256" key="3">
    <source>
        <dbReference type="ARBA" id="ARBA00022448"/>
    </source>
</evidence>
<dbReference type="GO" id="GO:0055085">
    <property type="term" value="P:transmembrane transport"/>
    <property type="evidence" value="ECO:0007669"/>
    <property type="project" value="InterPro"/>
</dbReference>
<dbReference type="GO" id="GO:0031992">
    <property type="term" value="F:energy transducer activity"/>
    <property type="evidence" value="ECO:0007669"/>
    <property type="project" value="InterPro"/>
</dbReference>
<evidence type="ECO:0000313" key="11">
    <source>
        <dbReference type="EMBL" id="MRZ53071.1"/>
    </source>
</evidence>
<dbReference type="EMBL" id="WKMC01000175">
    <property type="protein sequence ID" value="MRZ53071.1"/>
    <property type="molecule type" value="Genomic_DNA"/>
</dbReference>
<evidence type="ECO:0000259" key="10">
    <source>
        <dbReference type="PROSITE" id="PS52015"/>
    </source>
</evidence>
<dbReference type="GO" id="GO:0015031">
    <property type="term" value="P:protein transport"/>
    <property type="evidence" value="ECO:0007669"/>
    <property type="project" value="UniProtKB-KW"/>
</dbReference>
<dbReference type="FunFam" id="3.30.1150.10:FF:000002">
    <property type="entry name" value="Energy transducer TonB"/>
    <property type="match status" value="1"/>
</dbReference>
<evidence type="ECO:0000256" key="5">
    <source>
        <dbReference type="ARBA" id="ARBA00022519"/>
    </source>
</evidence>
<dbReference type="GO" id="GO:0098797">
    <property type="term" value="C:plasma membrane protein complex"/>
    <property type="evidence" value="ECO:0007669"/>
    <property type="project" value="TreeGrafter"/>
</dbReference>
<keyword evidence="9" id="KW-0472">Membrane</keyword>
<evidence type="ECO:0000256" key="7">
    <source>
        <dbReference type="ARBA" id="ARBA00022927"/>
    </source>
</evidence>
<comment type="similarity">
    <text evidence="2">Belongs to the TonB family.</text>
</comment>
<keyword evidence="5" id="KW-0997">Cell inner membrane</keyword>
<comment type="caution">
    <text evidence="11">The sequence shown here is derived from an EMBL/GenBank/DDBJ whole genome shotgun (WGS) entry which is preliminary data.</text>
</comment>
<reference evidence="11 12" key="1">
    <citation type="journal article" date="2019" name="Nat. Med.">
        <title>A library of human gut bacterial isolates paired with longitudinal multiomics data enables mechanistic microbiome research.</title>
        <authorList>
            <person name="Poyet M."/>
            <person name="Groussin M."/>
            <person name="Gibbons S.M."/>
            <person name="Avila-Pacheco J."/>
            <person name="Jiang X."/>
            <person name="Kearney S.M."/>
            <person name="Perrotta A.R."/>
            <person name="Berdy B."/>
            <person name="Zhao S."/>
            <person name="Lieberman T.D."/>
            <person name="Swanson P.K."/>
            <person name="Smith M."/>
            <person name="Roesemann S."/>
            <person name="Alexander J.E."/>
            <person name="Rich S.A."/>
            <person name="Livny J."/>
            <person name="Vlamakis H."/>
            <person name="Clish C."/>
            <person name="Bullock K."/>
            <person name="Deik A."/>
            <person name="Scott J."/>
            <person name="Pierce K.A."/>
            <person name="Xavier R.J."/>
            <person name="Alm E.J."/>
        </authorList>
    </citation>
    <scope>NUCLEOTIDE SEQUENCE [LARGE SCALE GENOMIC DNA]</scope>
    <source>
        <strain evidence="11 12">BIOML-A32</strain>
    </source>
</reference>
<dbReference type="Pfam" id="PF03544">
    <property type="entry name" value="TonB_C"/>
    <property type="match status" value="1"/>
</dbReference>
<evidence type="ECO:0000256" key="1">
    <source>
        <dbReference type="ARBA" id="ARBA00004383"/>
    </source>
</evidence>
<evidence type="ECO:0000256" key="9">
    <source>
        <dbReference type="ARBA" id="ARBA00023136"/>
    </source>
</evidence>
<comment type="subcellular location">
    <subcellularLocation>
        <location evidence="1">Cell inner membrane</location>
        <topology evidence="1">Single-pass membrane protein</topology>
        <orientation evidence="1">Periplasmic side</orientation>
    </subcellularLocation>
</comment>
<name>A0A7K0HSG8_PARDI</name>
<protein>
    <submittedName>
        <fullName evidence="11">TonB family protein</fullName>
    </submittedName>
</protein>
<dbReference type="GO" id="GO:0015891">
    <property type="term" value="P:siderophore transport"/>
    <property type="evidence" value="ECO:0007669"/>
    <property type="project" value="InterPro"/>
</dbReference>